<keyword evidence="3" id="KW-1185">Reference proteome</keyword>
<dbReference type="EMBL" id="KV932173">
    <property type="protein sequence ID" value="PIO32632.1"/>
    <property type="molecule type" value="Genomic_DNA"/>
</dbReference>
<evidence type="ECO:0000256" key="1">
    <source>
        <dbReference type="SAM" id="MobiDB-lite"/>
    </source>
</evidence>
<dbReference type="Proteomes" id="UP000228934">
    <property type="component" value="Unassembled WGS sequence"/>
</dbReference>
<evidence type="ECO:0000313" key="3">
    <source>
        <dbReference type="Proteomes" id="UP000228934"/>
    </source>
</evidence>
<dbReference type="OrthoDB" id="8949317at2759"/>
<feature type="non-terminal residue" evidence="2">
    <location>
        <position position="213"/>
    </location>
</feature>
<gene>
    <name evidence="2" type="ORF">AB205_0208030</name>
</gene>
<protein>
    <submittedName>
        <fullName evidence="2">Uncharacterized protein</fullName>
    </submittedName>
</protein>
<sequence length="213" mass="24366">MEDNDFQETQLHKIPVHFLKKDFVHLVKRDLIDQSVPREDEPPGQEEEDSEFNVKNDNSPDRPTFYPKSDDNFTNIESHDREIKPLFSILWVNRCCIKKAFSFIIVLADLMDNITALYDGNFIALAIELKMIKKEVLQHRLVLDYLTASQGGICTIGGTTSCNYIGNDTKTEDAIILHVEKMYLNSFGIATQVADQLTIKCSANDLTQFSERM</sequence>
<reference evidence="3" key="1">
    <citation type="journal article" date="2017" name="Nat. Commun.">
        <title>The North American bullfrog draft genome provides insight into hormonal regulation of long noncoding RNA.</title>
        <authorList>
            <person name="Hammond S.A."/>
            <person name="Warren R.L."/>
            <person name="Vandervalk B.P."/>
            <person name="Kucuk E."/>
            <person name="Khan H."/>
            <person name="Gibb E.A."/>
            <person name="Pandoh P."/>
            <person name="Kirk H."/>
            <person name="Zhao Y."/>
            <person name="Jones M."/>
            <person name="Mungall A.J."/>
            <person name="Coope R."/>
            <person name="Pleasance S."/>
            <person name="Moore R.A."/>
            <person name="Holt R.A."/>
            <person name="Round J.M."/>
            <person name="Ohora S."/>
            <person name="Walle B.V."/>
            <person name="Veldhoen N."/>
            <person name="Helbing C.C."/>
            <person name="Birol I."/>
        </authorList>
    </citation>
    <scope>NUCLEOTIDE SEQUENCE [LARGE SCALE GENOMIC DNA]</scope>
</reference>
<evidence type="ECO:0000313" key="2">
    <source>
        <dbReference type="EMBL" id="PIO32632.1"/>
    </source>
</evidence>
<accession>A0A2G9RXM6</accession>
<feature type="region of interest" description="Disordered" evidence="1">
    <location>
        <begin position="35"/>
        <end position="70"/>
    </location>
</feature>
<proteinExistence type="predicted"/>
<dbReference type="SUPFAM" id="SSF58069">
    <property type="entry name" value="Virus ectodomain"/>
    <property type="match status" value="1"/>
</dbReference>
<feature type="compositionally biased region" description="Acidic residues" evidence="1">
    <location>
        <begin position="42"/>
        <end position="51"/>
    </location>
</feature>
<dbReference type="Gene3D" id="1.10.287.210">
    <property type="match status" value="1"/>
</dbReference>
<name>A0A2G9RXM6_AQUCT</name>
<dbReference type="AlphaFoldDB" id="A0A2G9RXM6"/>
<organism evidence="2 3">
    <name type="scientific">Aquarana catesbeiana</name>
    <name type="common">American bullfrog</name>
    <name type="synonym">Rana catesbeiana</name>
    <dbReference type="NCBI Taxonomy" id="8400"/>
    <lineage>
        <taxon>Eukaryota</taxon>
        <taxon>Metazoa</taxon>
        <taxon>Chordata</taxon>
        <taxon>Craniata</taxon>
        <taxon>Vertebrata</taxon>
        <taxon>Euteleostomi</taxon>
        <taxon>Amphibia</taxon>
        <taxon>Batrachia</taxon>
        <taxon>Anura</taxon>
        <taxon>Neobatrachia</taxon>
        <taxon>Ranoidea</taxon>
        <taxon>Ranidae</taxon>
        <taxon>Aquarana</taxon>
    </lineage>
</organism>